<comment type="caution">
    <text evidence="1">The sequence shown here is derived from an EMBL/GenBank/DDBJ whole genome shotgun (WGS) entry which is preliminary data.</text>
</comment>
<dbReference type="Proteomes" id="UP000685013">
    <property type="component" value="Chromosome 5"/>
</dbReference>
<organism evidence="1 2">
    <name type="scientific">Cucurbita argyrosperma subsp. sororia</name>
    <dbReference type="NCBI Taxonomy" id="37648"/>
    <lineage>
        <taxon>Eukaryota</taxon>
        <taxon>Viridiplantae</taxon>
        <taxon>Streptophyta</taxon>
        <taxon>Embryophyta</taxon>
        <taxon>Tracheophyta</taxon>
        <taxon>Spermatophyta</taxon>
        <taxon>Magnoliopsida</taxon>
        <taxon>eudicotyledons</taxon>
        <taxon>Gunneridae</taxon>
        <taxon>Pentapetalae</taxon>
        <taxon>rosids</taxon>
        <taxon>fabids</taxon>
        <taxon>Cucurbitales</taxon>
        <taxon>Cucurbitaceae</taxon>
        <taxon>Cucurbiteae</taxon>
        <taxon>Cucurbita</taxon>
    </lineage>
</organism>
<feature type="non-terminal residue" evidence="1">
    <location>
        <position position="1"/>
    </location>
</feature>
<dbReference type="AlphaFoldDB" id="A0AAV6NHR1"/>
<dbReference type="EMBL" id="JAGKQH010000005">
    <property type="protein sequence ID" value="KAG6598285.1"/>
    <property type="molecule type" value="Genomic_DNA"/>
</dbReference>
<proteinExistence type="predicted"/>
<reference evidence="1 2" key="1">
    <citation type="journal article" date="2021" name="Hortic Res">
        <title>The domestication of Cucurbita argyrosperma as revealed by the genome of its wild relative.</title>
        <authorList>
            <person name="Barrera-Redondo J."/>
            <person name="Sanchez-de la Vega G."/>
            <person name="Aguirre-Liguori J.A."/>
            <person name="Castellanos-Morales G."/>
            <person name="Gutierrez-Guerrero Y.T."/>
            <person name="Aguirre-Dugua X."/>
            <person name="Aguirre-Planter E."/>
            <person name="Tenaillon M.I."/>
            <person name="Lira-Saade R."/>
            <person name="Eguiarte L.E."/>
        </authorList>
    </citation>
    <scope>NUCLEOTIDE SEQUENCE [LARGE SCALE GENOMIC DNA]</scope>
    <source>
        <strain evidence="1">JBR-2021</strain>
    </source>
</reference>
<sequence length="91" mass="10311">MFSLTHLGMATGATTQPTALLPSSLSQTTSSASLFLWMYLVVIQEEDWLVNWPDSFLGILRPPCLSVERKAFSHCVSRDRWDKEFFKLQSG</sequence>
<keyword evidence="2" id="KW-1185">Reference proteome</keyword>
<protein>
    <submittedName>
        <fullName evidence="1">Uncharacterized protein</fullName>
    </submittedName>
</protein>
<evidence type="ECO:0000313" key="2">
    <source>
        <dbReference type="Proteomes" id="UP000685013"/>
    </source>
</evidence>
<name>A0AAV6NHR1_9ROSI</name>
<accession>A0AAV6NHR1</accession>
<evidence type="ECO:0000313" key="1">
    <source>
        <dbReference type="EMBL" id="KAG6598285.1"/>
    </source>
</evidence>
<gene>
    <name evidence="1" type="ORF">SDJN03_08063</name>
</gene>